<organism evidence="4">
    <name type="scientific">Onchocerca flexuosa</name>
    <dbReference type="NCBI Taxonomy" id="387005"/>
    <lineage>
        <taxon>Eukaryota</taxon>
        <taxon>Metazoa</taxon>
        <taxon>Ecdysozoa</taxon>
        <taxon>Nematoda</taxon>
        <taxon>Chromadorea</taxon>
        <taxon>Rhabditida</taxon>
        <taxon>Spirurina</taxon>
        <taxon>Spiruromorpha</taxon>
        <taxon>Filarioidea</taxon>
        <taxon>Onchocercidae</taxon>
        <taxon>Onchocerca</taxon>
    </lineage>
</organism>
<reference evidence="4" key="1">
    <citation type="submission" date="2016-06" db="UniProtKB">
        <authorList>
            <consortium name="WormBaseParasite"/>
        </authorList>
    </citation>
    <scope>IDENTIFICATION</scope>
</reference>
<proteinExistence type="predicted"/>
<dbReference type="EMBL" id="UZAJ01011611">
    <property type="protein sequence ID" value="VDO60789.1"/>
    <property type="molecule type" value="Genomic_DNA"/>
</dbReference>
<name>A0A183HPP7_9BILA</name>
<evidence type="ECO:0000313" key="3">
    <source>
        <dbReference type="Proteomes" id="UP000267606"/>
    </source>
</evidence>
<feature type="compositionally biased region" description="Basic and acidic residues" evidence="1">
    <location>
        <begin position="42"/>
        <end position="51"/>
    </location>
</feature>
<accession>A0A183HPP7</accession>
<reference evidence="2 3" key="2">
    <citation type="submission" date="2018-11" db="EMBL/GenBank/DDBJ databases">
        <authorList>
            <consortium name="Pathogen Informatics"/>
        </authorList>
    </citation>
    <scope>NUCLEOTIDE SEQUENCE [LARGE SCALE GENOMIC DNA]</scope>
</reference>
<evidence type="ECO:0000313" key="2">
    <source>
        <dbReference type="EMBL" id="VDO60789.1"/>
    </source>
</evidence>
<protein>
    <submittedName>
        <fullName evidence="2 4">Uncharacterized protein</fullName>
    </submittedName>
</protein>
<dbReference type="Proteomes" id="UP000267606">
    <property type="component" value="Unassembled WGS sequence"/>
</dbReference>
<keyword evidence="3" id="KW-1185">Reference proteome</keyword>
<evidence type="ECO:0000256" key="1">
    <source>
        <dbReference type="SAM" id="MobiDB-lite"/>
    </source>
</evidence>
<feature type="region of interest" description="Disordered" evidence="1">
    <location>
        <begin position="39"/>
        <end position="83"/>
    </location>
</feature>
<evidence type="ECO:0000313" key="4">
    <source>
        <dbReference type="WBParaSite" id="OFLC_0000945801-mRNA-1"/>
    </source>
</evidence>
<sequence length="104" mass="11832">MFIYLELFDFQTLNTQIQIENDEDANDIINASVNQTLEQEEQSGHHEEWDKANSSFTPVYDETSGVEVVDSEPNPIRDSHHAGLLPHSPCSVRAYETILEVDIL</sequence>
<dbReference type="WBParaSite" id="OFLC_0000945801-mRNA-1">
    <property type="protein sequence ID" value="OFLC_0000945801-mRNA-1"/>
    <property type="gene ID" value="OFLC_0000945801"/>
</dbReference>
<gene>
    <name evidence="2" type="ORF">OFLC_LOCUS9462</name>
</gene>
<dbReference type="STRING" id="387005.A0A183HPP7"/>
<dbReference type="AlphaFoldDB" id="A0A183HPP7"/>